<name>A0A0U3HSX1_9GAMM</name>
<sequence length="121" mass="13377">MKKMFGLLFLAVSLNATAGKATCRAKVTDVQLNTANRLIASFVGVSDQYTKPMTVKNSGLCTLNGNASEYCQALYSAMLVALTTQNEVTMWFKNTDVDQECPSGNYQSLDKKGLYNFRLQR</sequence>
<protein>
    <submittedName>
        <fullName evidence="2">Uncharacterized protein</fullName>
    </submittedName>
</protein>
<dbReference type="Proteomes" id="UP000069015">
    <property type="component" value="Chromosome 1"/>
</dbReference>
<dbReference type="EMBL" id="CP013611">
    <property type="protein sequence ID" value="ALU44473.1"/>
    <property type="molecule type" value="Genomic_DNA"/>
</dbReference>
<keyword evidence="1" id="KW-0732">Signal</keyword>
<accession>A0A0U3HSX1</accession>
<dbReference type="AlphaFoldDB" id="A0A0U3HSX1"/>
<dbReference type="RefSeq" id="WP_058797463.1">
    <property type="nucleotide sequence ID" value="NZ_CP013611.1"/>
</dbReference>
<evidence type="ECO:0000313" key="2">
    <source>
        <dbReference type="EMBL" id="ALU44473.1"/>
    </source>
</evidence>
<reference evidence="2 3" key="1">
    <citation type="submission" date="2015-12" db="EMBL/GenBank/DDBJ databases">
        <title>Complete genome sequence of Pseudoalteromonas rubra SCSIO 6842, harboring a conjugative plasmid.</title>
        <authorList>
            <person name="Li B."/>
            <person name="Wang X."/>
        </authorList>
    </citation>
    <scope>NUCLEOTIDE SEQUENCE [LARGE SCALE GENOMIC DNA]</scope>
    <source>
        <strain evidence="2 3">SCSIO 6842</strain>
    </source>
</reference>
<gene>
    <name evidence="2" type="ORF">AT705_16970</name>
</gene>
<evidence type="ECO:0000256" key="1">
    <source>
        <dbReference type="SAM" id="SignalP"/>
    </source>
</evidence>
<feature type="signal peptide" evidence="1">
    <location>
        <begin position="1"/>
        <end position="18"/>
    </location>
</feature>
<proteinExistence type="predicted"/>
<evidence type="ECO:0000313" key="3">
    <source>
        <dbReference type="Proteomes" id="UP000069015"/>
    </source>
</evidence>
<feature type="chain" id="PRO_5006839569" evidence="1">
    <location>
        <begin position="19"/>
        <end position="121"/>
    </location>
</feature>
<organism evidence="2 3">
    <name type="scientific">Pseudoalteromonas rubra</name>
    <dbReference type="NCBI Taxonomy" id="43658"/>
    <lineage>
        <taxon>Bacteria</taxon>
        <taxon>Pseudomonadati</taxon>
        <taxon>Pseudomonadota</taxon>
        <taxon>Gammaproteobacteria</taxon>
        <taxon>Alteromonadales</taxon>
        <taxon>Pseudoalteromonadaceae</taxon>
        <taxon>Pseudoalteromonas</taxon>
    </lineage>
</organism>
<dbReference type="KEGG" id="prr:AT705_16970"/>